<gene>
    <name evidence="4" type="ORF">B0I36DRAFT_425525</name>
</gene>
<dbReference type="InterPro" id="IPR036291">
    <property type="entry name" value="NAD(P)-bd_dom_sf"/>
</dbReference>
<dbReference type="InterPro" id="IPR020843">
    <property type="entry name" value="ER"/>
</dbReference>
<dbReference type="InterPro" id="IPR047122">
    <property type="entry name" value="Trans-enoyl_RdTase-like"/>
</dbReference>
<dbReference type="Pfam" id="PF00107">
    <property type="entry name" value="ADH_zinc_N"/>
    <property type="match status" value="1"/>
</dbReference>
<dbReference type="Proteomes" id="UP000756346">
    <property type="component" value="Unassembled WGS sequence"/>
</dbReference>
<comment type="caution">
    <text evidence="4">The sequence shown here is derived from an EMBL/GenBank/DDBJ whole genome shotgun (WGS) entry which is preliminary data.</text>
</comment>
<keyword evidence="2" id="KW-0560">Oxidoreductase</keyword>
<accession>A0A9P8XT22</accession>
<dbReference type="AlphaFoldDB" id="A0A9P8XT22"/>
<evidence type="ECO:0000313" key="4">
    <source>
        <dbReference type="EMBL" id="KAH7016054.1"/>
    </source>
</evidence>
<dbReference type="SMART" id="SM00829">
    <property type="entry name" value="PKS_ER"/>
    <property type="match status" value="1"/>
</dbReference>
<dbReference type="InterPro" id="IPR011032">
    <property type="entry name" value="GroES-like_sf"/>
</dbReference>
<dbReference type="PANTHER" id="PTHR45348:SF2">
    <property type="entry name" value="ZINC-TYPE ALCOHOL DEHYDROGENASE-LIKE PROTEIN C2E1P3.01"/>
    <property type="match status" value="1"/>
</dbReference>
<dbReference type="CDD" id="cd08249">
    <property type="entry name" value="enoyl_reductase_like"/>
    <property type="match status" value="1"/>
</dbReference>
<evidence type="ECO:0000256" key="1">
    <source>
        <dbReference type="ARBA" id="ARBA00008072"/>
    </source>
</evidence>
<organism evidence="4 5">
    <name type="scientific">Microdochium trichocladiopsis</name>
    <dbReference type="NCBI Taxonomy" id="1682393"/>
    <lineage>
        <taxon>Eukaryota</taxon>
        <taxon>Fungi</taxon>
        <taxon>Dikarya</taxon>
        <taxon>Ascomycota</taxon>
        <taxon>Pezizomycotina</taxon>
        <taxon>Sordariomycetes</taxon>
        <taxon>Xylariomycetidae</taxon>
        <taxon>Xylariales</taxon>
        <taxon>Microdochiaceae</taxon>
        <taxon>Microdochium</taxon>
    </lineage>
</organism>
<dbReference type="GeneID" id="70191879"/>
<dbReference type="RefSeq" id="XP_046005678.1">
    <property type="nucleotide sequence ID" value="XM_046162333.1"/>
</dbReference>
<keyword evidence="5" id="KW-1185">Reference proteome</keyword>
<evidence type="ECO:0000313" key="5">
    <source>
        <dbReference type="Proteomes" id="UP000756346"/>
    </source>
</evidence>
<dbReference type="SUPFAM" id="SSF50129">
    <property type="entry name" value="GroES-like"/>
    <property type="match status" value="1"/>
</dbReference>
<name>A0A9P8XT22_9PEZI</name>
<dbReference type="InterPro" id="IPR013149">
    <property type="entry name" value="ADH-like_C"/>
</dbReference>
<dbReference type="GO" id="GO:0016651">
    <property type="term" value="F:oxidoreductase activity, acting on NAD(P)H"/>
    <property type="evidence" value="ECO:0007669"/>
    <property type="project" value="InterPro"/>
</dbReference>
<feature type="domain" description="Enoyl reductase (ER)" evidence="3">
    <location>
        <begin position="10"/>
        <end position="272"/>
    </location>
</feature>
<dbReference type="Gene3D" id="3.40.50.720">
    <property type="entry name" value="NAD(P)-binding Rossmann-like Domain"/>
    <property type="match status" value="1"/>
</dbReference>
<evidence type="ECO:0000256" key="2">
    <source>
        <dbReference type="ARBA" id="ARBA00023002"/>
    </source>
</evidence>
<dbReference type="PANTHER" id="PTHR45348">
    <property type="entry name" value="HYPOTHETICAL OXIDOREDUCTASE (EUROFUNG)"/>
    <property type="match status" value="1"/>
</dbReference>
<dbReference type="EMBL" id="JAGTJQ010000012">
    <property type="protein sequence ID" value="KAH7016054.1"/>
    <property type="molecule type" value="Genomic_DNA"/>
</dbReference>
<sequence length="346" mass="37108">MTVQKAIQIKALGHAELITDAPIPKLRDDYIIVKTAAVALNPTDWKHIDFLARPGAIVGCDYSGTVEQIGAAVRNGLKVGDRVMGLIHGSNQSNHENGAFAERVAAKGDIQMKVPEEMTSEDASTLGAGIITMGQSLYQSLGLPQPDDPAKEPIPLLIYGGSIATGTLAIQFGKMSGLTVITTCSPHNEKLVRDMGADYVFDYNSPDCAANIRTVTGHQLRHVFDTVSTEDTAKLCCEAIGAQGGKYTSLAPIEKLPRDDVSNGNTMAYTAVGEAFKLGDNHIPAKPEDFAFAVKFTTLAQDLLFQHRFRAHPTSLRRGGLDGVLDGLQEMRDGQVSGVKLVYSLN</sequence>
<dbReference type="SUPFAM" id="SSF51735">
    <property type="entry name" value="NAD(P)-binding Rossmann-fold domains"/>
    <property type="match status" value="1"/>
</dbReference>
<comment type="similarity">
    <text evidence="1">Belongs to the zinc-containing alcohol dehydrogenase family.</text>
</comment>
<dbReference type="InterPro" id="IPR013154">
    <property type="entry name" value="ADH-like_N"/>
</dbReference>
<protein>
    <submittedName>
        <fullName evidence="4">Chaperonin 10-like protein</fullName>
    </submittedName>
</protein>
<reference evidence="4" key="1">
    <citation type="journal article" date="2021" name="Nat. Commun.">
        <title>Genetic determinants of endophytism in the Arabidopsis root mycobiome.</title>
        <authorList>
            <person name="Mesny F."/>
            <person name="Miyauchi S."/>
            <person name="Thiergart T."/>
            <person name="Pickel B."/>
            <person name="Atanasova L."/>
            <person name="Karlsson M."/>
            <person name="Huettel B."/>
            <person name="Barry K.W."/>
            <person name="Haridas S."/>
            <person name="Chen C."/>
            <person name="Bauer D."/>
            <person name="Andreopoulos W."/>
            <person name="Pangilinan J."/>
            <person name="LaButti K."/>
            <person name="Riley R."/>
            <person name="Lipzen A."/>
            <person name="Clum A."/>
            <person name="Drula E."/>
            <person name="Henrissat B."/>
            <person name="Kohler A."/>
            <person name="Grigoriev I.V."/>
            <person name="Martin F.M."/>
            <person name="Hacquard S."/>
        </authorList>
    </citation>
    <scope>NUCLEOTIDE SEQUENCE</scope>
    <source>
        <strain evidence="4">MPI-CAGE-CH-0230</strain>
    </source>
</reference>
<dbReference type="Gene3D" id="3.90.180.10">
    <property type="entry name" value="Medium-chain alcohol dehydrogenases, catalytic domain"/>
    <property type="match status" value="1"/>
</dbReference>
<dbReference type="Pfam" id="PF08240">
    <property type="entry name" value="ADH_N"/>
    <property type="match status" value="1"/>
</dbReference>
<evidence type="ECO:0000259" key="3">
    <source>
        <dbReference type="SMART" id="SM00829"/>
    </source>
</evidence>
<dbReference type="OrthoDB" id="48317at2759"/>
<proteinExistence type="inferred from homology"/>